<evidence type="ECO:0000313" key="6">
    <source>
        <dbReference type="Proteomes" id="UP000198939"/>
    </source>
</evidence>
<evidence type="ECO:0000256" key="1">
    <source>
        <dbReference type="ARBA" id="ARBA00004370"/>
    </source>
</evidence>
<dbReference type="Proteomes" id="UP000198939">
    <property type="component" value="Unassembled WGS sequence"/>
</dbReference>
<keyword evidence="2" id="KW-1134">Transmembrane beta strand</keyword>
<gene>
    <name evidence="5" type="ORF">SAMN05216228_100372</name>
</gene>
<keyword evidence="3" id="KW-0472">Membrane</keyword>
<keyword evidence="2" id="KW-0812">Transmembrane</keyword>
<dbReference type="Gene3D" id="2.40.160.50">
    <property type="entry name" value="membrane protein fhac: a member of the omp85/tpsb transporter family"/>
    <property type="match status" value="1"/>
</dbReference>
<evidence type="ECO:0000256" key="2">
    <source>
        <dbReference type="ARBA" id="ARBA00022452"/>
    </source>
</evidence>
<proteinExistence type="predicted"/>
<name>A0ABY1AG97_9HYPH</name>
<feature type="domain" description="POTRA" evidence="4">
    <location>
        <begin position="242"/>
        <end position="316"/>
    </location>
</feature>
<organism evidence="5 6">
    <name type="scientific">Rhizobium tibeticum</name>
    <dbReference type="NCBI Taxonomy" id="501024"/>
    <lineage>
        <taxon>Bacteria</taxon>
        <taxon>Pseudomonadati</taxon>
        <taxon>Pseudomonadota</taxon>
        <taxon>Alphaproteobacteria</taxon>
        <taxon>Hyphomicrobiales</taxon>
        <taxon>Rhizobiaceae</taxon>
        <taxon>Rhizobium/Agrobacterium group</taxon>
        <taxon>Rhizobium</taxon>
    </lineage>
</organism>
<dbReference type="PROSITE" id="PS51779">
    <property type="entry name" value="POTRA"/>
    <property type="match status" value="1"/>
</dbReference>
<comment type="caution">
    <text evidence="5">The sequence shown here is derived from an EMBL/GenBank/DDBJ whole genome shotgun (WGS) entry which is preliminary data.</text>
</comment>
<dbReference type="EMBL" id="FOCV01000003">
    <property type="protein sequence ID" value="SEN23233.1"/>
    <property type="molecule type" value="Genomic_DNA"/>
</dbReference>
<sequence length="643" mass="68670">MQITGKAPKPGIAYRRAGTMLVIAAAFAFSPALISEAFAFKLFGITLWGKDDESASDQVPDPVRYDVTLTTDADDPDLKEALENSSRLVGDKDRPVSGDLGVVVKARDDRDRLIAALFEKARYGGVVTIRIDGRDIDTLPPNPTFNRSRPIPVTVSVAAGPVFKVHEVQFGGDAARRDPADYDLAPGETAGSLTIIKAGDKIVEQLKSESRPLAKLTTRKVIADHRTNTVDIVLAAEGGPVAPIGDVGVAGEKTVRPGFIQRYSRLNKGEQYSPEALKKAGERLRALGVFSSVTIHEADALAPDGTLPMTIEVSEGKQRYLGVGAQYSTTDGFGVNGYWGHRNLFGEAEALRLEGSVGRLGETTNIGNLDYSAGVTFTKPGAFLPAATLRASILAKTENPDAYTAKLVTASLGLSYELSDLDTITGAGEVSWERDDDAFGKNSYLTFALPFQYDRDARDNKFDPTEGYRATLKATPSYEAYNGTFFSGFEGSITGYQGLGAEDRIVLAGKLSAGFLLGADDLQNIPATRRFFAGGGGSVRGYGYQEISPRNADNEETGGASYVTASFETRVKVTDTIGIVPFIDVGTVSADIAPDFSDIRAGAGIGIRYATPFGPLRLDFAVPLNKYEDGTDYGIYAGIGQSF</sequence>
<evidence type="ECO:0000259" key="4">
    <source>
        <dbReference type="PROSITE" id="PS51779"/>
    </source>
</evidence>
<dbReference type="InterPro" id="IPR010827">
    <property type="entry name" value="BamA/TamA_POTRA"/>
</dbReference>
<evidence type="ECO:0000256" key="3">
    <source>
        <dbReference type="ARBA" id="ARBA00023136"/>
    </source>
</evidence>
<dbReference type="Gene3D" id="3.10.20.310">
    <property type="entry name" value="membrane protein fhac"/>
    <property type="match status" value="1"/>
</dbReference>
<dbReference type="PANTHER" id="PTHR12815">
    <property type="entry name" value="SORTING AND ASSEMBLY MACHINERY SAMM50 PROTEIN FAMILY MEMBER"/>
    <property type="match status" value="1"/>
</dbReference>
<dbReference type="Pfam" id="PF01103">
    <property type="entry name" value="Omp85"/>
    <property type="match status" value="1"/>
</dbReference>
<reference evidence="5 6" key="1">
    <citation type="submission" date="2016-10" db="EMBL/GenBank/DDBJ databases">
        <authorList>
            <person name="Varghese N."/>
            <person name="Submissions S."/>
        </authorList>
    </citation>
    <scope>NUCLEOTIDE SEQUENCE [LARGE SCALE GENOMIC DNA]</scope>
    <source>
        <strain evidence="5 6">CGMCC 1.7071</strain>
    </source>
</reference>
<protein>
    <submittedName>
        <fullName evidence="5">Autotransporter secretion outer membrane protein TamA</fullName>
    </submittedName>
</protein>
<dbReference type="InterPro" id="IPR000184">
    <property type="entry name" value="Bac_surfAg_D15"/>
</dbReference>
<dbReference type="Pfam" id="PF07244">
    <property type="entry name" value="POTRA"/>
    <property type="match status" value="1"/>
</dbReference>
<accession>A0ABY1AG97</accession>
<dbReference type="RefSeq" id="WP_177309807.1">
    <property type="nucleotide sequence ID" value="NZ_FNXB01000001.1"/>
</dbReference>
<dbReference type="InterPro" id="IPR039910">
    <property type="entry name" value="D15-like"/>
</dbReference>
<dbReference type="InterPro" id="IPR034746">
    <property type="entry name" value="POTRA"/>
</dbReference>
<evidence type="ECO:0000313" key="5">
    <source>
        <dbReference type="EMBL" id="SEN23233.1"/>
    </source>
</evidence>
<comment type="subcellular location">
    <subcellularLocation>
        <location evidence="1">Membrane</location>
    </subcellularLocation>
</comment>
<dbReference type="PANTHER" id="PTHR12815:SF42">
    <property type="entry name" value="BACTERIAL SURFACE ANTIGEN (D15) DOMAIN-CONTAINING PROTEIN"/>
    <property type="match status" value="1"/>
</dbReference>
<keyword evidence="6" id="KW-1185">Reference proteome</keyword>